<dbReference type="InterPro" id="IPR002491">
    <property type="entry name" value="ABC_transptr_periplasmic_BD"/>
</dbReference>
<keyword evidence="4" id="KW-0406">Ion transport</keyword>
<evidence type="ECO:0000313" key="8">
    <source>
        <dbReference type="Proteomes" id="UP000679722"/>
    </source>
</evidence>
<evidence type="ECO:0000256" key="1">
    <source>
        <dbReference type="ARBA" id="ARBA00004196"/>
    </source>
</evidence>
<keyword evidence="3" id="KW-0813">Transport</keyword>
<feature type="domain" description="Fe/B12 periplasmic-binding" evidence="6">
    <location>
        <begin position="36"/>
        <end position="297"/>
    </location>
</feature>
<protein>
    <submittedName>
        <fullName evidence="7">Iron-siderophore ABC transporter substrate-binding protein</fullName>
    </submittedName>
</protein>
<comment type="subcellular location">
    <subcellularLocation>
        <location evidence="1">Cell envelope</location>
    </subcellularLocation>
</comment>
<proteinExistence type="inferred from homology"/>
<evidence type="ECO:0000256" key="5">
    <source>
        <dbReference type="ARBA" id="ARBA00022729"/>
    </source>
</evidence>
<dbReference type="Proteomes" id="UP000679722">
    <property type="component" value="Unassembled WGS sequence"/>
</dbReference>
<dbReference type="PRINTS" id="PR01715">
    <property type="entry name" value="FERRIBNDNGPP"/>
</dbReference>
<dbReference type="SUPFAM" id="SSF53807">
    <property type="entry name" value="Helical backbone' metal receptor"/>
    <property type="match status" value="1"/>
</dbReference>
<accession>A0ABS5H9U3</accession>
<gene>
    <name evidence="7" type="ORF">J9B83_04145</name>
</gene>
<dbReference type="RefSeq" id="WP_211535472.1">
    <property type="nucleotide sequence ID" value="NZ_JAGSSV010000003.1"/>
</dbReference>
<dbReference type="Gene3D" id="3.40.50.1980">
    <property type="entry name" value="Nitrogenase molybdenum iron protein domain"/>
    <property type="match status" value="2"/>
</dbReference>
<comment type="similarity">
    <text evidence="2">Belongs to the bacterial solute-binding protein 8 family.</text>
</comment>
<dbReference type="CDD" id="cd01146">
    <property type="entry name" value="FhuD"/>
    <property type="match status" value="1"/>
</dbReference>
<comment type="caution">
    <text evidence="7">The sequence shown here is derived from an EMBL/GenBank/DDBJ whole genome shotgun (WGS) entry which is preliminary data.</text>
</comment>
<keyword evidence="8" id="KW-1185">Reference proteome</keyword>
<dbReference type="PANTHER" id="PTHR30532">
    <property type="entry name" value="IRON III DICITRATE-BINDING PERIPLASMIC PROTEIN"/>
    <property type="match status" value="1"/>
</dbReference>
<keyword evidence="5" id="KW-0732">Signal</keyword>
<sequence length="300" mass="33473">MLTLPPSQPFFKAAFILCLLSFSTWIKAESTVTPTRIASLNWGLTESLIELGVPPIAAGDIKGYNEWVKRPAIPSSTEGIGTREEPNLAKLVQLKPDIILIGSSLKDMASRLEAIAPVMLFDTYRADHNNAEQADRDFMTLAKLLGKEDIALQKLKQRSQVLNTLRTQLEHAFVNGLPKVTSMRFANTTSAYVYGENSMPQYALEALGIKPAIVIKNSQWGLEQKRLKFLRTIDQDVLLYFQPFYQEEQLNQSPLWQAMPFVQGGRVASVESTWTYGGAMSLQYLAEAMTAALLKLANKE</sequence>
<dbReference type="EMBL" id="JAGSSV010000003">
    <property type="protein sequence ID" value="MBR7888124.1"/>
    <property type="molecule type" value="Genomic_DNA"/>
</dbReference>
<keyword evidence="4" id="KW-0408">Iron</keyword>
<evidence type="ECO:0000256" key="4">
    <source>
        <dbReference type="ARBA" id="ARBA00022496"/>
    </source>
</evidence>
<reference evidence="8" key="1">
    <citation type="submission" date="2023-07" db="EMBL/GenBank/DDBJ databases">
        <title>Marinomonas vulgaris A79, complete genome.</title>
        <authorList>
            <person name="Ying J.-J."/>
        </authorList>
    </citation>
    <scope>NUCLEOTIDE SEQUENCE [LARGE SCALE GENOMIC DNA]</scope>
    <source>
        <strain evidence="8">A79</strain>
    </source>
</reference>
<evidence type="ECO:0000256" key="2">
    <source>
        <dbReference type="ARBA" id="ARBA00008814"/>
    </source>
</evidence>
<evidence type="ECO:0000259" key="6">
    <source>
        <dbReference type="PROSITE" id="PS50983"/>
    </source>
</evidence>
<dbReference type="InterPro" id="IPR051313">
    <property type="entry name" value="Bact_iron-sidero_bind"/>
</dbReference>
<evidence type="ECO:0000256" key="3">
    <source>
        <dbReference type="ARBA" id="ARBA00022448"/>
    </source>
</evidence>
<name>A0ABS5H9U3_9GAMM</name>
<organism evidence="7 8">
    <name type="scientific">Marinomonas vulgaris</name>
    <dbReference type="NCBI Taxonomy" id="2823372"/>
    <lineage>
        <taxon>Bacteria</taxon>
        <taxon>Pseudomonadati</taxon>
        <taxon>Pseudomonadota</taxon>
        <taxon>Gammaproteobacteria</taxon>
        <taxon>Oceanospirillales</taxon>
        <taxon>Oceanospirillaceae</taxon>
        <taxon>Marinomonas</taxon>
    </lineage>
</organism>
<evidence type="ECO:0000313" key="7">
    <source>
        <dbReference type="EMBL" id="MBR7888124.1"/>
    </source>
</evidence>
<keyword evidence="4" id="KW-0410">Iron transport</keyword>
<dbReference type="Pfam" id="PF01497">
    <property type="entry name" value="Peripla_BP_2"/>
    <property type="match status" value="1"/>
</dbReference>
<dbReference type="PROSITE" id="PS50983">
    <property type="entry name" value="FE_B12_PBP"/>
    <property type="match status" value="1"/>
</dbReference>
<dbReference type="PANTHER" id="PTHR30532:SF1">
    <property type="entry name" value="IRON(3+)-HYDROXAMATE-BINDING PROTEIN FHUD"/>
    <property type="match status" value="1"/>
</dbReference>